<dbReference type="AlphaFoldDB" id="A0A8H5NLH4"/>
<dbReference type="Gene3D" id="3.40.50.300">
    <property type="entry name" value="P-loop containing nucleotide triphosphate hydrolases"/>
    <property type="match status" value="1"/>
</dbReference>
<name>A0A8H5NLH4_9HYPO</name>
<gene>
    <name evidence="2" type="ORF">FPHYL_1648</name>
</gene>
<evidence type="ECO:0000256" key="1">
    <source>
        <dbReference type="SAM" id="MobiDB-lite"/>
    </source>
</evidence>
<evidence type="ECO:0000313" key="2">
    <source>
        <dbReference type="EMBL" id="KAF5569964.1"/>
    </source>
</evidence>
<dbReference type="OrthoDB" id="5102186at2759"/>
<dbReference type="InterPro" id="IPR027417">
    <property type="entry name" value="P-loop_NTPase"/>
</dbReference>
<sequence>MHRGSSQFSSHSKEPIRSGLEISSDILAMNTALRRERDHEVDLTKSRKHRAKQRTADPIGYAKRVTADKAAWAQKNPQRVLDIAARVKSKAKDSNRFFYEDCNEPFTSQSALDSLKTDKHAKQLTLAEQFREEGQHILLFINKIFRFAQAKLSMMDTLSPMLVYSQRPMDDEAGVRPIITLQTIYDILERSPV</sequence>
<proteinExistence type="predicted"/>
<comment type="caution">
    <text evidence="2">The sequence shown here is derived from an EMBL/GenBank/DDBJ whole genome shotgun (WGS) entry which is preliminary data.</text>
</comment>
<dbReference type="Proteomes" id="UP000582016">
    <property type="component" value="Unassembled WGS sequence"/>
</dbReference>
<accession>A0A8H5NLH4</accession>
<evidence type="ECO:0000313" key="3">
    <source>
        <dbReference type="Proteomes" id="UP000582016"/>
    </source>
</evidence>
<feature type="region of interest" description="Disordered" evidence="1">
    <location>
        <begin position="1"/>
        <end position="21"/>
    </location>
</feature>
<feature type="compositionally biased region" description="Polar residues" evidence="1">
    <location>
        <begin position="1"/>
        <end position="10"/>
    </location>
</feature>
<dbReference type="EMBL" id="JAAOAQ010000053">
    <property type="protein sequence ID" value="KAF5569964.1"/>
    <property type="molecule type" value="Genomic_DNA"/>
</dbReference>
<organism evidence="2 3">
    <name type="scientific">Fusarium phyllophilum</name>
    <dbReference type="NCBI Taxonomy" id="47803"/>
    <lineage>
        <taxon>Eukaryota</taxon>
        <taxon>Fungi</taxon>
        <taxon>Dikarya</taxon>
        <taxon>Ascomycota</taxon>
        <taxon>Pezizomycotina</taxon>
        <taxon>Sordariomycetes</taxon>
        <taxon>Hypocreomycetidae</taxon>
        <taxon>Hypocreales</taxon>
        <taxon>Nectriaceae</taxon>
        <taxon>Fusarium</taxon>
        <taxon>Fusarium fujikuroi species complex</taxon>
    </lineage>
</organism>
<reference evidence="2 3" key="1">
    <citation type="submission" date="2020-05" db="EMBL/GenBank/DDBJ databases">
        <title>Identification and distribution of gene clusters putatively required for synthesis of sphingolipid metabolism inhibitors in phylogenetically diverse species of the filamentous fungus Fusarium.</title>
        <authorList>
            <person name="Kim H.-S."/>
            <person name="Busman M."/>
            <person name="Brown D.W."/>
            <person name="Divon H."/>
            <person name="Uhlig S."/>
            <person name="Proctor R.H."/>
        </authorList>
    </citation>
    <scope>NUCLEOTIDE SEQUENCE [LARGE SCALE GENOMIC DNA]</scope>
    <source>
        <strain evidence="2 3">NRRL 13617</strain>
    </source>
</reference>
<keyword evidence="3" id="KW-1185">Reference proteome</keyword>
<protein>
    <submittedName>
        <fullName evidence="2">ATP synthase beta chain mitochondrial</fullName>
    </submittedName>
</protein>